<comment type="cofactor">
    <cofactor evidence="1">
        <name>a divalent metal cation</name>
        <dbReference type="ChEBI" id="CHEBI:60240"/>
    </cofactor>
</comment>
<comment type="caution">
    <text evidence="4">The sequence shown here is derived from an EMBL/GenBank/DDBJ whole genome shotgun (WGS) entry which is preliminary data.</text>
</comment>
<dbReference type="EMBL" id="CAKOFQ010008072">
    <property type="protein sequence ID" value="CAH2011477.1"/>
    <property type="molecule type" value="Genomic_DNA"/>
</dbReference>
<dbReference type="GO" id="GO:0046872">
    <property type="term" value="F:metal ion binding"/>
    <property type="evidence" value="ECO:0007669"/>
    <property type="project" value="UniProtKB-KW"/>
</dbReference>
<dbReference type="Pfam" id="PF13359">
    <property type="entry name" value="DDE_Tnp_4"/>
    <property type="match status" value="1"/>
</dbReference>
<organism evidence="4 5">
    <name type="scientific">Acanthoscelides obtectus</name>
    <name type="common">Bean weevil</name>
    <name type="synonym">Bruchus obtectus</name>
    <dbReference type="NCBI Taxonomy" id="200917"/>
    <lineage>
        <taxon>Eukaryota</taxon>
        <taxon>Metazoa</taxon>
        <taxon>Ecdysozoa</taxon>
        <taxon>Arthropoda</taxon>
        <taxon>Hexapoda</taxon>
        <taxon>Insecta</taxon>
        <taxon>Pterygota</taxon>
        <taxon>Neoptera</taxon>
        <taxon>Endopterygota</taxon>
        <taxon>Coleoptera</taxon>
        <taxon>Polyphaga</taxon>
        <taxon>Cucujiformia</taxon>
        <taxon>Chrysomeloidea</taxon>
        <taxon>Chrysomelidae</taxon>
        <taxon>Bruchinae</taxon>
        <taxon>Bruchini</taxon>
        <taxon>Acanthoscelides</taxon>
    </lineage>
</organism>
<evidence type="ECO:0000256" key="2">
    <source>
        <dbReference type="ARBA" id="ARBA00022723"/>
    </source>
</evidence>
<feature type="domain" description="DDE Tnp4" evidence="3">
    <location>
        <begin position="21"/>
        <end position="127"/>
    </location>
</feature>
<dbReference type="Proteomes" id="UP001152888">
    <property type="component" value="Unassembled WGS sequence"/>
</dbReference>
<reference evidence="4" key="1">
    <citation type="submission" date="2022-03" db="EMBL/GenBank/DDBJ databases">
        <authorList>
            <person name="Sayadi A."/>
        </authorList>
    </citation>
    <scope>NUCLEOTIDE SEQUENCE</scope>
</reference>
<sequence>MASTFAFYLLHIQEHNTIQLKFYSIILMALVNANYEFIFVDVGKNRGISDGGVIESTKFYHKLIHGQLHLPNNTDTKNNFNFVFLGDEAFSLYENFLKPYSQGDLFYSKRIFNYILSRARNFSENAFSGKV</sequence>
<evidence type="ECO:0000256" key="1">
    <source>
        <dbReference type="ARBA" id="ARBA00001968"/>
    </source>
</evidence>
<dbReference type="InterPro" id="IPR027806">
    <property type="entry name" value="HARBI1_dom"/>
</dbReference>
<proteinExistence type="predicted"/>
<evidence type="ECO:0000313" key="5">
    <source>
        <dbReference type="Proteomes" id="UP001152888"/>
    </source>
</evidence>
<accession>A0A9P0MC92</accession>
<evidence type="ECO:0000313" key="4">
    <source>
        <dbReference type="EMBL" id="CAH2011477.1"/>
    </source>
</evidence>
<evidence type="ECO:0000259" key="3">
    <source>
        <dbReference type="Pfam" id="PF13359"/>
    </source>
</evidence>
<keyword evidence="2" id="KW-0479">Metal-binding</keyword>
<keyword evidence="5" id="KW-1185">Reference proteome</keyword>
<gene>
    <name evidence="4" type="ORF">ACAOBT_LOCUS32183</name>
</gene>
<dbReference type="AlphaFoldDB" id="A0A9P0MC92"/>
<dbReference type="OrthoDB" id="6758474at2759"/>
<name>A0A9P0MC92_ACAOB</name>
<protein>
    <recommendedName>
        <fullName evidence="3">DDE Tnp4 domain-containing protein</fullName>
    </recommendedName>
</protein>